<dbReference type="EMBL" id="GISG01130074">
    <property type="protein sequence ID" value="MBA4642864.1"/>
    <property type="molecule type" value="Transcribed_RNA"/>
</dbReference>
<dbReference type="EMBL" id="GISG01130081">
    <property type="protein sequence ID" value="MBA4642868.1"/>
    <property type="molecule type" value="Transcribed_RNA"/>
</dbReference>
<reference evidence="1" key="1">
    <citation type="journal article" date="2013" name="J. Plant Res.">
        <title>Effect of fungi and light on seed germination of three Opuntia species from semiarid lands of central Mexico.</title>
        <authorList>
            <person name="Delgado-Sanchez P."/>
            <person name="Jimenez-Bremont J.F."/>
            <person name="Guerrero-Gonzalez Mde L."/>
            <person name="Flores J."/>
        </authorList>
    </citation>
    <scope>NUCLEOTIDE SEQUENCE</scope>
    <source>
        <tissue evidence="1">Cladode</tissue>
    </source>
</reference>
<name>A0A7C9DNA1_OPUST</name>
<dbReference type="EMBL" id="GISG01130075">
    <property type="protein sequence ID" value="MBA4642865.1"/>
    <property type="molecule type" value="Transcribed_RNA"/>
</dbReference>
<sequence>MDAKPRLISYLKAEANSRTGPSGMRTSGILGGVLLMRVEALDHKNSTTRVTIKRWQINVRKLYSNTSKSAHTAVTVARTAAEIFLSLHRRISAGLPPPSTL</sequence>
<evidence type="ECO:0000313" key="1">
    <source>
        <dbReference type="EMBL" id="MBA4642864.1"/>
    </source>
</evidence>
<reference evidence="1" key="2">
    <citation type="submission" date="2020-07" db="EMBL/GenBank/DDBJ databases">
        <authorList>
            <person name="Vera ALvarez R."/>
            <person name="Arias-Moreno D.M."/>
            <person name="Jimenez-Jacinto V."/>
            <person name="Jimenez-Bremont J.F."/>
            <person name="Swaminathan K."/>
            <person name="Moose S.P."/>
            <person name="Guerrero-Gonzalez M.L."/>
            <person name="Marino-Ramirez L."/>
            <person name="Landsman D."/>
            <person name="Rodriguez-Kessler M."/>
            <person name="Delgado-Sanchez P."/>
        </authorList>
    </citation>
    <scope>NUCLEOTIDE SEQUENCE</scope>
    <source>
        <tissue evidence="1">Cladode</tissue>
    </source>
</reference>
<dbReference type="EMBL" id="GISG01130078">
    <property type="protein sequence ID" value="MBA4642866.1"/>
    <property type="molecule type" value="Transcribed_RNA"/>
</dbReference>
<proteinExistence type="predicted"/>
<organism evidence="1">
    <name type="scientific">Opuntia streptacantha</name>
    <name type="common">Prickly pear cactus</name>
    <name type="synonym">Opuntia cardona</name>
    <dbReference type="NCBI Taxonomy" id="393608"/>
    <lineage>
        <taxon>Eukaryota</taxon>
        <taxon>Viridiplantae</taxon>
        <taxon>Streptophyta</taxon>
        <taxon>Embryophyta</taxon>
        <taxon>Tracheophyta</taxon>
        <taxon>Spermatophyta</taxon>
        <taxon>Magnoliopsida</taxon>
        <taxon>eudicotyledons</taxon>
        <taxon>Gunneridae</taxon>
        <taxon>Pentapetalae</taxon>
        <taxon>Caryophyllales</taxon>
        <taxon>Cactineae</taxon>
        <taxon>Cactaceae</taxon>
        <taxon>Opuntioideae</taxon>
        <taxon>Opuntia</taxon>
    </lineage>
</organism>
<dbReference type="AlphaFoldDB" id="A0A7C9DNA1"/>
<accession>A0A7C9DNA1</accession>
<dbReference type="EMBL" id="GISG01130073">
    <property type="protein sequence ID" value="MBA4642863.1"/>
    <property type="molecule type" value="Transcribed_RNA"/>
</dbReference>
<protein>
    <submittedName>
        <fullName evidence="1">Uncharacterized protein</fullName>
    </submittedName>
</protein>